<evidence type="ECO:0000256" key="8">
    <source>
        <dbReference type="ARBA" id="ARBA00023175"/>
    </source>
</evidence>
<comment type="similarity">
    <text evidence="1">Belongs to the SGT family.</text>
</comment>
<dbReference type="Pfam" id="PF13181">
    <property type="entry name" value="TPR_8"/>
    <property type="match status" value="2"/>
</dbReference>
<dbReference type="FunFam" id="1.25.40.10:FF:000207">
    <property type="entry name" value="Small glutamine-rich tetratricopeptide repeat-containing protein"/>
    <property type="match status" value="1"/>
</dbReference>
<dbReference type="Proteomes" id="UP000244309">
    <property type="component" value="Unassembled WGS sequence"/>
</dbReference>
<organism evidence="14 15">
    <name type="scientific">Candidozyma haemuli</name>
    <dbReference type="NCBI Taxonomy" id="45357"/>
    <lineage>
        <taxon>Eukaryota</taxon>
        <taxon>Fungi</taxon>
        <taxon>Dikarya</taxon>
        <taxon>Ascomycota</taxon>
        <taxon>Saccharomycotina</taxon>
        <taxon>Pichiomycetes</taxon>
        <taxon>Metschnikowiaceae</taxon>
        <taxon>Candidozyma</taxon>
    </lineage>
</organism>
<dbReference type="FunFam" id="1.20.5.420:FF:000005">
    <property type="entry name" value="Hsc70 cochaperone (SGT), putative"/>
    <property type="match status" value="1"/>
</dbReference>
<dbReference type="PRINTS" id="PR00380">
    <property type="entry name" value="KINESINHEAVY"/>
</dbReference>
<feature type="compositionally biased region" description="Gly residues" evidence="12">
    <location>
        <begin position="231"/>
        <end position="240"/>
    </location>
</feature>
<dbReference type="PANTHER" id="PTHR47968">
    <property type="entry name" value="CENTROMERE PROTEIN E"/>
    <property type="match status" value="1"/>
</dbReference>
<dbReference type="GO" id="GO:0090150">
    <property type="term" value="P:establishment of protein localization to membrane"/>
    <property type="evidence" value="ECO:0007669"/>
    <property type="project" value="UniProtKB-ARBA"/>
</dbReference>
<keyword evidence="2" id="KW-0493">Microtubule</keyword>
<dbReference type="RefSeq" id="XP_025340209.1">
    <property type="nucleotide sequence ID" value="XM_025485278.1"/>
</dbReference>
<dbReference type="Pfam" id="PF00225">
    <property type="entry name" value="Kinesin"/>
    <property type="match status" value="1"/>
</dbReference>
<evidence type="ECO:0000256" key="9">
    <source>
        <dbReference type="PROSITE-ProRule" id="PRU00283"/>
    </source>
</evidence>
<dbReference type="InterPro" id="IPR032374">
    <property type="entry name" value="SGTA_dimer"/>
</dbReference>
<dbReference type="PANTHER" id="PTHR47968:SF13">
    <property type="entry name" value="KINESIN-LIKE PROTEIN KIF19 ISOFORM X1"/>
    <property type="match status" value="1"/>
</dbReference>
<dbReference type="InterPro" id="IPR027640">
    <property type="entry name" value="Kinesin-like_fam"/>
</dbReference>
<dbReference type="InterPro" id="IPR001752">
    <property type="entry name" value="Kinesin_motor_dom"/>
</dbReference>
<dbReference type="GeneID" id="37006906"/>
<evidence type="ECO:0000313" key="14">
    <source>
        <dbReference type="EMBL" id="PVH19269.1"/>
    </source>
</evidence>
<evidence type="ECO:0000256" key="1">
    <source>
        <dbReference type="ARBA" id="ARBA00008175"/>
    </source>
</evidence>
<evidence type="ECO:0000256" key="7">
    <source>
        <dbReference type="ARBA" id="ARBA00023054"/>
    </source>
</evidence>
<feature type="compositionally biased region" description="Low complexity" evidence="12">
    <location>
        <begin position="1021"/>
        <end position="1030"/>
    </location>
</feature>
<evidence type="ECO:0000256" key="12">
    <source>
        <dbReference type="SAM" id="MobiDB-lite"/>
    </source>
</evidence>
<dbReference type="SMART" id="SM00028">
    <property type="entry name" value="TPR"/>
    <property type="match status" value="3"/>
</dbReference>
<feature type="coiled-coil region" evidence="11">
    <location>
        <begin position="734"/>
        <end position="761"/>
    </location>
</feature>
<gene>
    <name evidence="14" type="ORF">CXQ85_001575</name>
</gene>
<evidence type="ECO:0000259" key="13">
    <source>
        <dbReference type="PROSITE" id="PS50067"/>
    </source>
</evidence>
<dbReference type="GO" id="GO:0005524">
    <property type="term" value="F:ATP binding"/>
    <property type="evidence" value="ECO:0007669"/>
    <property type="project" value="UniProtKB-UniRule"/>
</dbReference>
<dbReference type="FunFam" id="1.10.260.100:FF:000011">
    <property type="entry name" value="TPR Domain containing protein"/>
    <property type="match status" value="1"/>
</dbReference>
<feature type="region of interest" description="Disordered" evidence="12">
    <location>
        <begin position="355"/>
        <end position="386"/>
    </location>
</feature>
<evidence type="ECO:0000313" key="15">
    <source>
        <dbReference type="Proteomes" id="UP000244309"/>
    </source>
</evidence>
<dbReference type="SMART" id="SM00129">
    <property type="entry name" value="KISc"/>
    <property type="match status" value="1"/>
</dbReference>
<evidence type="ECO:0000256" key="5">
    <source>
        <dbReference type="ARBA" id="ARBA00022803"/>
    </source>
</evidence>
<dbReference type="SUPFAM" id="SSF52540">
    <property type="entry name" value="P-loop containing nucleoside triphosphate hydrolases"/>
    <property type="match status" value="1"/>
</dbReference>
<dbReference type="PROSITE" id="PS50067">
    <property type="entry name" value="KINESIN_MOTOR_2"/>
    <property type="match status" value="1"/>
</dbReference>
<keyword evidence="7 11" id="KW-0175">Coiled coil</keyword>
<dbReference type="Gene3D" id="1.25.40.10">
    <property type="entry name" value="Tetratricopeptide repeat domain"/>
    <property type="match status" value="1"/>
</dbReference>
<dbReference type="GO" id="GO:0008017">
    <property type="term" value="F:microtubule binding"/>
    <property type="evidence" value="ECO:0007669"/>
    <property type="project" value="InterPro"/>
</dbReference>
<dbReference type="EMBL" id="PKFO01000001">
    <property type="protein sequence ID" value="PVH19269.1"/>
    <property type="molecule type" value="Genomic_DNA"/>
</dbReference>
<comment type="caution">
    <text evidence="14">The sequence shown here is derived from an EMBL/GenBank/DDBJ whole genome shotgun (WGS) entry which is preliminary data.</text>
</comment>
<feature type="region of interest" description="Disordered" evidence="12">
    <location>
        <begin position="210"/>
        <end position="240"/>
    </location>
</feature>
<feature type="binding site" evidence="9">
    <location>
        <begin position="475"/>
        <end position="482"/>
    </location>
    <ligand>
        <name>ATP</name>
        <dbReference type="ChEBI" id="CHEBI:30616"/>
    </ligand>
</feature>
<reference evidence="14 15" key="1">
    <citation type="submission" date="2017-12" db="EMBL/GenBank/DDBJ databases">
        <title>Genome Sequence of a Multidrug-Resistant Candida haemulonii Isolate from a Patient with Chronic Leg Ulcers in Israel.</title>
        <authorList>
            <person name="Chow N.A."/>
            <person name="Gade L."/>
            <person name="Batra D."/>
            <person name="Rowe L.A."/>
            <person name="Ben-Ami R."/>
            <person name="Loparev V.N."/>
            <person name="Litvintseva A.P."/>
        </authorList>
    </citation>
    <scope>NUCLEOTIDE SEQUENCE [LARGE SCALE GENOMIC DNA]</scope>
    <source>
        <strain evidence="14 15">B11899</strain>
    </source>
</reference>
<name>A0A2V1AN05_9ASCO</name>
<feature type="coiled-coil region" evidence="11">
    <location>
        <begin position="836"/>
        <end position="863"/>
    </location>
</feature>
<dbReference type="SUPFAM" id="SSF48452">
    <property type="entry name" value="TPR-like"/>
    <property type="match status" value="1"/>
</dbReference>
<keyword evidence="8 9" id="KW-0505">Motor protein</keyword>
<dbReference type="InterPro" id="IPR019734">
    <property type="entry name" value="TPR_rpt"/>
</dbReference>
<feature type="repeat" description="TPR" evidence="10">
    <location>
        <begin position="160"/>
        <end position="193"/>
    </location>
</feature>
<proteinExistence type="inferred from homology"/>
<evidence type="ECO:0000256" key="3">
    <source>
        <dbReference type="ARBA" id="ARBA00022737"/>
    </source>
</evidence>
<dbReference type="VEuPathDB" id="FungiDB:CXQ85_001575"/>
<accession>A0A2V1AN05</accession>
<dbReference type="Gene3D" id="3.40.850.10">
    <property type="entry name" value="Kinesin motor domain"/>
    <property type="match status" value="1"/>
</dbReference>
<dbReference type="InterPro" id="IPR011990">
    <property type="entry name" value="TPR-like_helical_dom_sf"/>
</dbReference>
<dbReference type="Gene3D" id="1.10.260.100">
    <property type="match status" value="1"/>
</dbReference>
<dbReference type="PROSITE" id="PS50005">
    <property type="entry name" value="TPR"/>
    <property type="match status" value="2"/>
</dbReference>
<feature type="domain" description="Kinesin motor" evidence="13">
    <location>
        <begin position="337"/>
        <end position="719"/>
    </location>
</feature>
<dbReference type="GO" id="GO:0003777">
    <property type="term" value="F:microtubule motor activity"/>
    <property type="evidence" value="ECO:0007669"/>
    <property type="project" value="InterPro"/>
</dbReference>
<keyword evidence="5 10" id="KW-0802">TPR repeat</keyword>
<dbReference type="CDD" id="cd01370">
    <property type="entry name" value="KISc_KIP3_like"/>
    <property type="match status" value="1"/>
</dbReference>
<sequence length="1142" mass="125422">MSVSNKDLALAIIQFLESSVSNKTVSEEYAESMDVAIDCIADAFEVEKADAAGVASKFGGLSLLDAVNKSGSSSSSVKEEVIEVDAETKAKADAAKAEGNKAMASKDFDSAIAKYTEAIALDPTNVVYLSNRAAAYSSLSQHENAVKDAEAAVKLKPDFSKAYSRLGLAQYALGNAKESMEAYKKGLDVEGSTPSDAMKRGYETAKKRVEADLESSIATSEPEAGERSTEGGAGAGAGAGAGGMPDFASMFGGGGGMPNFSEMMNNPQVMEAAQNLMSNPGALDGLMSNPAVRQMAQNMGLGGENGGQGGLENLMNNPMLQNMARNFMGGQGGQGGSQGGQVRVRPFTQAEANKLISPPGKPLFIGDGALSGNSEGSNNEENNKSNMIPRGIRKIVDVVDDKMLIFDPPATNPLTSMQRNAFPNGNMRARIRDYRFVFDSLFDEHTTQEQIYERTTRPLLDSILDGYNSTVFAYGATGCGKTHTISGSPSNPGVIFLTMKELYERIDALADTRVFEVSISFLEIYNETIRDLLEPETSPKKLVLREDCKKRITVSNLSSRSPASVDEVMDLIVVGNENRTSSPTEANAASSRSHAVLQINVTSRSRTASLDQEHTFATLSIIDLAGSERAAATKNRGARLNEGANINKSLLALGNCINALCDPRRKNHVPYRDSKLTRLLKFSLGGNCKTVMIVCVSPSSQHYDETLNTLKYANRAKEIKTKLIRNRQNLDRHVGSYLKMITEQKQEIEELRERESKIIESTVAKHSKQVDNCIMEILKSIESLKLNINKQHQEKWRKCFSLAKRKLLLLHQEELQVLIHSLKSLQISDRRYTVFLEKCKHLLIQAEQLLHKTNEQIINLEKIYDSPSEIDHIFSKTFEFTLKKFQEMEGWSPQLASMYEAMVVSTKEHLQKDLLVNSSILLDYLVGELSDFNFVTHGLCELVGTYMLHYEDATVDKMAEAVSRIIDIIEAYNNSDYDMAIEKATSRFIQIKLQREEQEDATMARAMANAPSLQPRDKRTSTSPLRSSPPRARKRSSKNQAPEGDWDISMDDSMANRSAMEEDTSPPSKSIDNRGVLDDLDFNPTIESPTSKKTSSLNSAHPSSDEVTPRAPLLNKGASTKVVRKDMIPLTSEDLSRETNMG</sequence>
<keyword evidence="6 9" id="KW-0067">ATP-binding</keyword>
<protein>
    <recommendedName>
        <fullName evidence="13">Kinesin motor domain-containing protein</fullName>
    </recommendedName>
</protein>
<dbReference type="STRING" id="45357.A0A2V1AN05"/>
<dbReference type="Pfam" id="PF16546">
    <property type="entry name" value="SGTA_dimer"/>
    <property type="match status" value="1"/>
</dbReference>
<feature type="repeat" description="TPR" evidence="10">
    <location>
        <begin position="92"/>
        <end position="125"/>
    </location>
</feature>
<dbReference type="OrthoDB" id="3176171at2759"/>
<comment type="similarity">
    <text evidence="9">Belongs to the TRAFAC class myosin-kinesin ATPase superfamily. Kinesin family.</text>
</comment>
<feature type="compositionally biased region" description="Polar residues" evidence="12">
    <location>
        <begin position="1085"/>
        <end position="1102"/>
    </location>
</feature>
<evidence type="ECO:0000256" key="4">
    <source>
        <dbReference type="ARBA" id="ARBA00022741"/>
    </source>
</evidence>
<dbReference type="Gene3D" id="1.20.5.420">
    <property type="entry name" value="Immunoglobulin FC, subunit C"/>
    <property type="match status" value="1"/>
</dbReference>
<dbReference type="GO" id="GO:0007018">
    <property type="term" value="P:microtubule-based movement"/>
    <property type="evidence" value="ECO:0007669"/>
    <property type="project" value="InterPro"/>
</dbReference>
<dbReference type="PROSITE" id="PS00411">
    <property type="entry name" value="KINESIN_MOTOR_1"/>
    <property type="match status" value="1"/>
</dbReference>
<dbReference type="AlphaFoldDB" id="A0A2V1AN05"/>
<dbReference type="InterPro" id="IPR036961">
    <property type="entry name" value="Kinesin_motor_dom_sf"/>
</dbReference>
<keyword evidence="3" id="KW-0677">Repeat</keyword>
<keyword evidence="4 9" id="KW-0547">Nucleotide-binding</keyword>
<dbReference type="FunFam" id="3.40.850.10:FF:000053">
    <property type="entry name" value="Kinesin family"/>
    <property type="match status" value="1"/>
</dbReference>
<dbReference type="InterPro" id="IPR019821">
    <property type="entry name" value="Kinesin_motor_CS"/>
</dbReference>
<feature type="region of interest" description="Disordered" evidence="12">
    <location>
        <begin position="1000"/>
        <end position="1142"/>
    </location>
</feature>
<evidence type="ECO:0000256" key="6">
    <source>
        <dbReference type="ARBA" id="ARBA00022840"/>
    </source>
</evidence>
<dbReference type="InterPro" id="IPR027417">
    <property type="entry name" value="P-loop_NTPase"/>
</dbReference>
<feature type="compositionally biased region" description="Low complexity" evidence="12">
    <location>
        <begin position="371"/>
        <end position="386"/>
    </location>
</feature>
<evidence type="ECO:0000256" key="10">
    <source>
        <dbReference type="PROSITE-ProRule" id="PRU00339"/>
    </source>
</evidence>
<dbReference type="GO" id="GO:0005874">
    <property type="term" value="C:microtubule"/>
    <property type="evidence" value="ECO:0007669"/>
    <property type="project" value="UniProtKB-KW"/>
</dbReference>
<evidence type="ECO:0000256" key="11">
    <source>
        <dbReference type="SAM" id="Coils"/>
    </source>
</evidence>
<keyword evidence="15" id="KW-1185">Reference proteome</keyword>
<evidence type="ECO:0000256" key="2">
    <source>
        <dbReference type="ARBA" id="ARBA00022701"/>
    </source>
</evidence>